<dbReference type="AlphaFoldDB" id="A0AAD7D0C3"/>
<organism evidence="2 3">
    <name type="scientific">Mycena rosella</name>
    <name type="common">Pink bonnet</name>
    <name type="synonym">Agaricus rosellus</name>
    <dbReference type="NCBI Taxonomy" id="1033263"/>
    <lineage>
        <taxon>Eukaryota</taxon>
        <taxon>Fungi</taxon>
        <taxon>Dikarya</taxon>
        <taxon>Basidiomycota</taxon>
        <taxon>Agaricomycotina</taxon>
        <taxon>Agaricomycetes</taxon>
        <taxon>Agaricomycetidae</taxon>
        <taxon>Agaricales</taxon>
        <taxon>Marasmiineae</taxon>
        <taxon>Mycenaceae</taxon>
        <taxon>Mycena</taxon>
    </lineage>
</organism>
<name>A0AAD7D0C3_MYCRO</name>
<dbReference type="Proteomes" id="UP001221757">
    <property type="component" value="Unassembled WGS sequence"/>
</dbReference>
<dbReference type="EMBL" id="JARKIE010000170">
    <property type="protein sequence ID" value="KAJ7671916.1"/>
    <property type="molecule type" value="Genomic_DNA"/>
</dbReference>
<sequence length="399" mass="45861">MEQPTTTTTNGNTSRPTSNRAPRERDNWYYPPDIADDLKDVNLPGEVKAEIFACAWEYSRCVIPQYTNWDRYVAFMRTIVMGITAEFKGGMVDVTAGDTILGYSLSGVLASLFEGTPGHKDMVREYRAFLLIAAEKASDRRNGELFRRYVNSLTYSPNHWFRMRDCDALARFTIASALACNDLDDVWFSDEQFNILCEMGDTITFAYMPEDMRVKAFRQCREVLWALDAAWARQTDMQSVTNFVRLFGGPIHLMMRRYRFVEEDLTIGRPETEHVISQTRANFKLWNRVDANKMVDVSQESIQRYRNLLARSDEIMFNGLAEFLQTGGDGNCDTCRYRPSYGAETTHRFGGVELCDSCKAEWRDFLESFPERAAQVFPELVTTYNRAITLTRGEGYKLG</sequence>
<comment type="caution">
    <text evidence="2">The sequence shown here is derived from an EMBL/GenBank/DDBJ whole genome shotgun (WGS) entry which is preliminary data.</text>
</comment>
<feature type="region of interest" description="Disordered" evidence="1">
    <location>
        <begin position="1"/>
        <end position="27"/>
    </location>
</feature>
<accession>A0AAD7D0C3</accession>
<proteinExistence type="predicted"/>
<evidence type="ECO:0000313" key="2">
    <source>
        <dbReference type="EMBL" id="KAJ7671916.1"/>
    </source>
</evidence>
<protein>
    <submittedName>
        <fullName evidence="2">BcABA3</fullName>
    </submittedName>
</protein>
<reference evidence="2" key="1">
    <citation type="submission" date="2023-03" db="EMBL/GenBank/DDBJ databases">
        <title>Massive genome expansion in bonnet fungi (Mycena s.s.) driven by repeated elements and novel gene families across ecological guilds.</title>
        <authorList>
            <consortium name="Lawrence Berkeley National Laboratory"/>
            <person name="Harder C.B."/>
            <person name="Miyauchi S."/>
            <person name="Viragh M."/>
            <person name="Kuo A."/>
            <person name="Thoen E."/>
            <person name="Andreopoulos B."/>
            <person name="Lu D."/>
            <person name="Skrede I."/>
            <person name="Drula E."/>
            <person name="Henrissat B."/>
            <person name="Morin E."/>
            <person name="Kohler A."/>
            <person name="Barry K."/>
            <person name="LaButti K."/>
            <person name="Morin E."/>
            <person name="Salamov A."/>
            <person name="Lipzen A."/>
            <person name="Mereny Z."/>
            <person name="Hegedus B."/>
            <person name="Baldrian P."/>
            <person name="Stursova M."/>
            <person name="Weitz H."/>
            <person name="Taylor A."/>
            <person name="Grigoriev I.V."/>
            <person name="Nagy L.G."/>
            <person name="Martin F."/>
            <person name="Kauserud H."/>
        </authorList>
    </citation>
    <scope>NUCLEOTIDE SEQUENCE</scope>
    <source>
        <strain evidence="2">CBHHK067</strain>
    </source>
</reference>
<keyword evidence="3" id="KW-1185">Reference proteome</keyword>
<gene>
    <name evidence="2" type="ORF">B0H17DRAFT_1084627</name>
</gene>
<evidence type="ECO:0000256" key="1">
    <source>
        <dbReference type="SAM" id="MobiDB-lite"/>
    </source>
</evidence>
<evidence type="ECO:0000313" key="3">
    <source>
        <dbReference type="Proteomes" id="UP001221757"/>
    </source>
</evidence>
<feature type="compositionally biased region" description="Low complexity" evidence="1">
    <location>
        <begin position="1"/>
        <end position="20"/>
    </location>
</feature>